<proteinExistence type="predicted"/>
<dbReference type="Gene3D" id="3.10.10.10">
    <property type="entry name" value="HIV Type 1 Reverse Transcriptase, subunit A, domain 1"/>
    <property type="match status" value="1"/>
</dbReference>
<gene>
    <name evidence="2" type="ORF">SHERM_09972</name>
</gene>
<dbReference type="InterPro" id="IPR000477">
    <property type="entry name" value="RT_dom"/>
</dbReference>
<dbReference type="InterPro" id="IPR043502">
    <property type="entry name" value="DNA/RNA_pol_sf"/>
</dbReference>
<dbReference type="PANTHER" id="PTHR24559:SF444">
    <property type="entry name" value="REVERSE TRANSCRIPTASE DOMAIN-CONTAINING PROTEIN"/>
    <property type="match status" value="1"/>
</dbReference>
<feature type="domain" description="Reverse transcriptase" evidence="1">
    <location>
        <begin position="101"/>
        <end position="170"/>
    </location>
</feature>
<dbReference type="SUPFAM" id="SSF56672">
    <property type="entry name" value="DNA/RNA polymerases"/>
    <property type="match status" value="1"/>
</dbReference>
<dbReference type="PANTHER" id="PTHR24559">
    <property type="entry name" value="TRANSPOSON TY3-I GAG-POL POLYPROTEIN"/>
    <property type="match status" value="1"/>
</dbReference>
<sequence>DQTTKVGKELEEELRRQLVELLKEFRDIFAFSPEELTGINPEVMEHKLNVDPLKKPVKQRLRHHGAGIDKAIEVEVDKLLKAGNIKEIQFPEWISNTVMVRKALNKWRMCIDFRDLNLACPKDHYPLPRIDQLVDSTAGCELLSMMDASQRYHQIPLAPEDQSKVSFVTSKGMYCYV</sequence>
<evidence type="ECO:0000313" key="3">
    <source>
        <dbReference type="Proteomes" id="UP001153555"/>
    </source>
</evidence>
<dbReference type="InterPro" id="IPR043128">
    <property type="entry name" value="Rev_trsase/Diguanyl_cyclase"/>
</dbReference>
<accession>A0A9N7MLB3</accession>
<dbReference type="OrthoDB" id="1928766at2759"/>
<reference evidence="2" key="1">
    <citation type="submission" date="2019-12" db="EMBL/GenBank/DDBJ databases">
        <authorList>
            <person name="Scholes J."/>
        </authorList>
    </citation>
    <scope>NUCLEOTIDE SEQUENCE</scope>
</reference>
<dbReference type="Proteomes" id="UP001153555">
    <property type="component" value="Unassembled WGS sequence"/>
</dbReference>
<evidence type="ECO:0000313" key="2">
    <source>
        <dbReference type="EMBL" id="CAA0807105.1"/>
    </source>
</evidence>
<dbReference type="InterPro" id="IPR053134">
    <property type="entry name" value="RNA-dir_DNA_polymerase"/>
</dbReference>
<feature type="non-terminal residue" evidence="2">
    <location>
        <position position="1"/>
    </location>
</feature>
<evidence type="ECO:0000259" key="1">
    <source>
        <dbReference type="Pfam" id="PF00078"/>
    </source>
</evidence>
<organism evidence="2 3">
    <name type="scientific">Striga hermonthica</name>
    <name type="common">Purple witchweed</name>
    <name type="synonym">Buchnera hermonthica</name>
    <dbReference type="NCBI Taxonomy" id="68872"/>
    <lineage>
        <taxon>Eukaryota</taxon>
        <taxon>Viridiplantae</taxon>
        <taxon>Streptophyta</taxon>
        <taxon>Embryophyta</taxon>
        <taxon>Tracheophyta</taxon>
        <taxon>Spermatophyta</taxon>
        <taxon>Magnoliopsida</taxon>
        <taxon>eudicotyledons</taxon>
        <taxon>Gunneridae</taxon>
        <taxon>Pentapetalae</taxon>
        <taxon>asterids</taxon>
        <taxon>lamiids</taxon>
        <taxon>Lamiales</taxon>
        <taxon>Orobanchaceae</taxon>
        <taxon>Buchnereae</taxon>
        <taxon>Striga</taxon>
    </lineage>
</organism>
<name>A0A9N7MLB3_STRHE</name>
<dbReference type="CDD" id="cd01647">
    <property type="entry name" value="RT_LTR"/>
    <property type="match status" value="1"/>
</dbReference>
<dbReference type="EMBL" id="CACSLK010000984">
    <property type="protein sequence ID" value="CAA0807105.1"/>
    <property type="molecule type" value="Genomic_DNA"/>
</dbReference>
<feature type="non-terminal residue" evidence="2">
    <location>
        <position position="177"/>
    </location>
</feature>
<dbReference type="AlphaFoldDB" id="A0A9N7MLB3"/>
<dbReference type="Gene3D" id="3.30.70.270">
    <property type="match status" value="1"/>
</dbReference>
<comment type="caution">
    <text evidence="2">The sequence shown here is derived from an EMBL/GenBank/DDBJ whole genome shotgun (WGS) entry which is preliminary data.</text>
</comment>
<dbReference type="Pfam" id="PF00078">
    <property type="entry name" value="RVT_1"/>
    <property type="match status" value="1"/>
</dbReference>
<protein>
    <recommendedName>
        <fullName evidence="1">Reverse transcriptase domain-containing protein</fullName>
    </recommendedName>
</protein>
<keyword evidence="3" id="KW-1185">Reference proteome</keyword>